<reference evidence="6 7" key="1">
    <citation type="submission" date="2020-05" db="EMBL/GenBank/DDBJ databases">
        <title>Complete genome sequence of Gemmatimonas greenlandica TET16.</title>
        <authorList>
            <person name="Zeng Y."/>
        </authorList>
    </citation>
    <scope>NUCLEOTIDE SEQUENCE [LARGE SCALE GENOMIC DNA]</scope>
    <source>
        <strain evidence="6 7">TET16</strain>
    </source>
</reference>
<dbReference type="GO" id="GO:0020037">
    <property type="term" value="F:heme binding"/>
    <property type="evidence" value="ECO:0007669"/>
    <property type="project" value="InterPro"/>
</dbReference>
<name>A0A6M4IZ65_9BACT</name>
<dbReference type="Pfam" id="PF00034">
    <property type="entry name" value="Cytochrom_C"/>
    <property type="match status" value="1"/>
</dbReference>
<protein>
    <submittedName>
        <fullName evidence="6">C-type cytochrome</fullName>
    </submittedName>
</protein>
<dbReference type="Proteomes" id="UP000500938">
    <property type="component" value="Chromosome"/>
</dbReference>
<gene>
    <name evidence="6" type="ORF">HKW67_19385</name>
</gene>
<evidence type="ECO:0000313" key="7">
    <source>
        <dbReference type="Proteomes" id="UP000500938"/>
    </source>
</evidence>
<dbReference type="InterPro" id="IPR009056">
    <property type="entry name" value="Cyt_c-like_dom"/>
</dbReference>
<organism evidence="6 7">
    <name type="scientific">Gemmatimonas groenlandica</name>
    <dbReference type="NCBI Taxonomy" id="2732249"/>
    <lineage>
        <taxon>Bacteria</taxon>
        <taxon>Pseudomonadati</taxon>
        <taxon>Gemmatimonadota</taxon>
        <taxon>Gemmatimonadia</taxon>
        <taxon>Gemmatimonadales</taxon>
        <taxon>Gemmatimonadaceae</taxon>
        <taxon>Gemmatimonas</taxon>
    </lineage>
</organism>
<evidence type="ECO:0000256" key="2">
    <source>
        <dbReference type="ARBA" id="ARBA00022723"/>
    </source>
</evidence>
<dbReference type="GO" id="GO:0046872">
    <property type="term" value="F:metal ion binding"/>
    <property type="evidence" value="ECO:0007669"/>
    <property type="project" value="UniProtKB-KW"/>
</dbReference>
<evidence type="ECO:0000259" key="5">
    <source>
        <dbReference type="PROSITE" id="PS51007"/>
    </source>
</evidence>
<dbReference type="PANTHER" id="PTHR35008">
    <property type="entry name" value="BLL4482 PROTEIN-RELATED"/>
    <property type="match status" value="1"/>
</dbReference>
<dbReference type="PROSITE" id="PS51007">
    <property type="entry name" value="CYTC"/>
    <property type="match status" value="2"/>
</dbReference>
<dbReference type="KEGG" id="ggr:HKW67_19385"/>
<keyword evidence="1 4" id="KW-0349">Heme</keyword>
<dbReference type="InterPro" id="IPR036909">
    <property type="entry name" value="Cyt_c-like_dom_sf"/>
</dbReference>
<dbReference type="AlphaFoldDB" id="A0A6M4IZ65"/>
<evidence type="ECO:0000256" key="1">
    <source>
        <dbReference type="ARBA" id="ARBA00022617"/>
    </source>
</evidence>
<sequence>MSLRFAILSGAGAVVGGTLLTVFGVAEIRARTHYDVPEHTLTVPNDQATIDRGARLAQVRFCADCHGDGLTGRVMVEGSAIGRLAPPNLTNGRLPRALTDQEWERGVRHGVRADGRPLRIMPSHEFTQITDADLAAIVAYARHLPSSTTPVPTTTLGPLIKALDIAGVVDAYPASLIDHDRPHAAQLVAEPTPAYGKYLASTCTGCHGTGLSGGKVPGTPPEFPAAANITPTGIGHYTLVDLTRLLRSGVRPDGSRVNDGMPWKFTRSLDDTEIAAIYAYLKTVSPREYGRR</sequence>
<evidence type="ECO:0000256" key="4">
    <source>
        <dbReference type="PROSITE-ProRule" id="PRU00433"/>
    </source>
</evidence>
<dbReference type="RefSeq" id="WP_171226956.1">
    <property type="nucleotide sequence ID" value="NZ_CP053085.1"/>
</dbReference>
<evidence type="ECO:0000313" key="6">
    <source>
        <dbReference type="EMBL" id="QJR37521.1"/>
    </source>
</evidence>
<dbReference type="GO" id="GO:0009055">
    <property type="term" value="F:electron transfer activity"/>
    <property type="evidence" value="ECO:0007669"/>
    <property type="project" value="InterPro"/>
</dbReference>
<dbReference type="EMBL" id="CP053085">
    <property type="protein sequence ID" value="QJR37521.1"/>
    <property type="molecule type" value="Genomic_DNA"/>
</dbReference>
<feature type="domain" description="Cytochrome c" evidence="5">
    <location>
        <begin position="48"/>
        <end position="145"/>
    </location>
</feature>
<dbReference type="InterPro" id="IPR051459">
    <property type="entry name" value="Cytochrome_c-type_DH"/>
</dbReference>
<keyword evidence="7" id="KW-1185">Reference proteome</keyword>
<dbReference type="SUPFAM" id="SSF46626">
    <property type="entry name" value="Cytochrome c"/>
    <property type="match status" value="2"/>
</dbReference>
<dbReference type="Gene3D" id="1.10.760.10">
    <property type="entry name" value="Cytochrome c-like domain"/>
    <property type="match status" value="2"/>
</dbReference>
<keyword evidence="2 4" id="KW-0479">Metal-binding</keyword>
<accession>A0A6M4IZ65</accession>
<proteinExistence type="predicted"/>
<feature type="domain" description="Cytochrome c" evidence="5">
    <location>
        <begin position="191"/>
        <end position="285"/>
    </location>
</feature>
<dbReference type="Pfam" id="PF13442">
    <property type="entry name" value="Cytochrome_CBB3"/>
    <property type="match status" value="1"/>
</dbReference>
<keyword evidence="3 4" id="KW-0408">Iron</keyword>
<evidence type="ECO:0000256" key="3">
    <source>
        <dbReference type="ARBA" id="ARBA00023004"/>
    </source>
</evidence>
<dbReference type="PANTHER" id="PTHR35008:SF4">
    <property type="entry name" value="BLL4482 PROTEIN"/>
    <property type="match status" value="1"/>
</dbReference>